<feature type="transmembrane region" description="Helical" evidence="1">
    <location>
        <begin position="577"/>
        <end position="600"/>
    </location>
</feature>
<evidence type="ECO:0000313" key="5">
    <source>
        <dbReference type="Proteomes" id="UP000010471"/>
    </source>
</evidence>
<evidence type="ECO:0000313" key="4">
    <source>
        <dbReference type="EMBL" id="AFZ20465.1"/>
    </source>
</evidence>
<dbReference type="OrthoDB" id="9797709at2"/>
<dbReference type="InterPro" id="IPR050491">
    <property type="entry name" value="AmpC-like"/>
</dbReference>
<keyword evidence="5" id="KW-1185">Reference proteome</keyword>
<feature type="transmembrane region" description="Helical" evidence="1">
    <location>
        <begin position="502"/>
        <end position="527"/>
    </location>
</feature>
<dbReference type="InterPro" id="IPR012338">
    <property type="entry name" value="Beta-lactam/transpept-like"/>
</dbReference>
<feature type="chain" id="PRO_5003937541" evidence="2">
    <location>
        <begin position="25"/>
        <end position="676"/>
    </location>
</feature>
<evidence type="ECO:0000259" key="3">
    <source>
        <dbReference type="Pfam" id="PF00144"/>
    </source>
</evidence>
<sequence length="676" mass="76039">MRHLHAVLVGLTLVWLLSGLPCFAQGLPTPVPSGPTDPQELEAFLDQFFAQKMTEQHVPGAVFTLVKDGKIFFSKGYGYADIEQKIPVVPDKTLFRVGSISKLFTTTAVMQLAEQGKLKLDDDVNQYLKHFQIPNTYPKPVTIANLLTHTDGFDSGWGIKAFAHTKSEMTLLGDYLAKRLPRRILPPGEVFLYSDVGMTLAGYLVQAISGIPFEQYIQQNILQPLDMRRSSFFQPLPSQLAPDLAVGYRYNNGTYQRRPFAFNNNVPGSALMATATDIAHFAIAHLQDGRYGESRILNEVTAQEMHRQQFAHHPGMVGSAYGFSENWENNQKALEHGGRLNGYTTRLYLIPEQNLGFVVSCNNNPVALPRELATQFLKHYYPVKEKPASPSPSTRDEQKPDRQLYGTYRYTSYSHLTLEKLGAVLGDAPEVKVMAGAGNDGTLALYVPEFKWVQVEPLLFRSIYSDTQLSFRQNERGRITHMFIGDSVFAALEKLAWYETNAFQLTLGLFCALSFVSACLVAWVSWLMHRSRKRLPQDSRINLLQKDKAPHPTPPLNKGREVNSTFARGRMARRAQFLAVLVCSLNLVFAIGMGLAIFGSDYWQLFFGLPKIAIALLFIPPITTGLTLALVIFTVLAWKNKYYSLIGRLHYSLTTVAAVGFIFFLNYWNLLGFRMY</sequence>
<feature type="transmembrane region" description="Helical" evidence="1">
    <location>
        <begin position="649"/>
        <end position="668"/>
    </location>
</feature>
<dbReference type="KEGG" id="mic:Mic7113_4793"/>
<feature type="domain" description="Beta-lactamase-related" evidence="3">
    <location>
        <begin position="45"/>
        <end position="368"/>
    </location>
</feature>
<protein>
    <submittedName>
        <fullName evidence="4">Penicillin-binding protein, beta-lactamase class C</fullName>
    </submittedName>
</protein>
<evidence type="ECO:0000256" key="2">
    <source>
        <dbReference type="SAM" id="SignalP"/>
    </source>
</evidence>
<feature type="transmembrane region" description="Helical" evidence="1">
    <location>
        <begin position="612"/>
        <end position="637"/>
    </location>
</feature>
<keyword evidence="1" id="KW-0472">Membrane</keyword>
<dbReference type="EMBL" id="CP003630">
    <property type="protein sequence ID" value="AFZ20465.1"/>
    <property type="molecule type" value="Genomic_DNA"/>
</dbReference>
<organism evidence="4 5">
    <name type="scientific">Allocoleopsis franciscana PCC 7113</name>
    <dbReference type="NCBI Taxonomy" id="1173027"/>
    <lineage>
        <taxon>Bacteria</taxon>
        <taxon>Bacillati</taxon>
        <taxon>Cyanobacteriota</taxon>
        <taxon>Cyanophyceae</taxon>
        <taxon>Coleofasciculales</taxon>
        <taxon>Coleofasciculaceae</taxon>
        <taxon>Allocoleopsis</taxon>
        <taxon>Allocoleopsis franciscana</taxon>
    </lineage>
</organism>
<dbReference type="PATRIC" id="fig|1173027.3.peg.5319"/>
<dbReference type="PANTHER" id="PTHR46825">
    <property type="entry name" value="D-ALANYL-D-ALANINE-CARBOXYPEPTIDASE/ENDOPEPTIDASE AMPH"/>
    <property type="match status" value="1"/>
</dbReference>
<dbReference type="eggNOG" id="COG1680">
    <property type="taxonomic scope" value="Bacteria"/>
</dbReference>
<dbReference type="PANTHER" id="PTHR46825:SF9">
    <property type="entry name" value="BETA-LACTAMASE-RELATED DOMAIN-CONTAINING PROTEIN"/>
    <property type="match status" value="1"/>
</dbReference>
<dbReference type="Gene3D" id="3.40.710.10">
    <property type="entry name" value="DD-peptidase/beta-lactamase superfamily"/>
    <property type="match status" value="1"/>
</dbReference>
<keyword evidence="2" id="KW-0732">Signal</keyword>
<evidence type="ECO:0000256" key="1">
    <source>
        <dbReference type="SAM" id="Phobius"/>
    </source>
</evidence>
<feature type="signal peptide" evidence="2">
    <location>
        <begin position="1"/>
        <end position="24"/>
    </location>
</feature>
<dbReference type="InterPro" id="IPR001466">
    <property type="entry name" value="Beta-lactam-related"/>
</dbReference>
<dbReference type="Pfam" id="PF00144">
    <property type="entry name" value="Beta-lactamase"/>
    <property type="match status" value="1"/>
</dbReference>
<keyword evidence="1" id="KW-1133">Transmembrane helix</keyword>
<dbReference type="RefSeq" id="WP_015184600.1">
    <property type="nucleotide sequence ID" value="NC_019738.1"/>
</dbReference>
<dbReference type="HOGENOM" id="CLU_022757_1_0_3"/>
<keyword evidence="1" id="KW-0812">Transmembrane</keyword>
<dbReference type="STRING" id="1173027.Mic7113_4793"/>
<accession>K9WJ78</accession>
<dbReference type="AlphaFoldDB" id="K9WJ78"/>
<proteinExistence type="predicted"/>
<dbReference type="SUPFAM" id="SSF56601">
    <property type="entry name" value="beta-lactamase/transpeptidase-like"/>
    <property type="match status" value="1"/>
</dbReference>
<dbReference type="Proteomes" id="UP000010471">
    <property type="component" value="Chromosome"/>
</dbReference>
<name>K9WJ78_9CYAN</name>
<reference evidence="4 5" key="1">
    <citation type="submission" date="2012-06" db="EMBL/GenBank/DDBJ databases">
        <title>Finished chromosome of genome of Microcoleus sp. PCC 7113.</title>
        <authorList>
            <consortium name="US DOE Joint Genome Institute"/>
            <person name="Gugger M."/>
            <person name="Coursin T."/>
            <person name="Rippka R."/>
            <person name="Tandeau De Marsac N."/>
            <person name="Huntemann M."/>
            <person name="Wei C.-L."/>
            <person name="Han J."/>
            <person name="Detter J.C."/>
            <person name="Han C."/>
            <person name="Tapia R."/>
            <person name="Chen A."/>
            <person name="Kyrpides N."/>
            <person name="Mavromatis K."/>
            <person name="Markowitz V."/>
            <person name="Szeto E."/>
            <person name="Ivanova N."/>
            <person name="Pagani I."/>
            <person name="Pati A."/>
            <person name="Goodwin L."/>
            <person name="Nordberg H.P."/>
            <person name="Cantor M.N."/>
            <person name="Hua S.X."/>
            <person name="Woyke T."/>
            <person name="Kerfeld C.A."/>
        </authorList>
    </citation>
    <scope>NUCLEOTIDE SEQUENCE [LARGE SCALE GENOMIC DNA]</scope>
    <source>
        <strain evidence="4 5">PCC 7113</strain>
    </source>
</reference>
<gene>
    <name evidence="4" type="ORF">Mic7113_4793</name>
</gene>